<evidence type="ECO:0000313" key="3">
    <source>
        <dbReference type="Proteomes" id="UP000199671"/>
    </source>
</evidence>
<dbReference type="RefSeq" id="WP_092611253.1">
    <property type="nucleotide sequence ID" value="NZ_FNHU01000010.1"/>
</dbReference>
<dbReference type="EMBL" id="FNHU01000010">
    <property type="protein sequence ID" value="SDM98927.1"/>
    <property type="molecule type" value="Genomic_DNA"/>
</dbReference>
<accession>A0A1G9XQ73</accession>
<feature type="transmembrane region" description="Helical" evidence="1">
    <location>
        <begin position="99"/>
        <end position="120"/>
    </location>
</feature>
<evidence type="ECO:0000256" key="1">
    <source>
        <dbReference type="SAM" id="Phobius"/>
    </source>
</evidence>
<protein>
    <recommendedName>
        <fullName evidence="4">ABC-2 family transporter protein</fullName>
    </recommendedName>
</protein>
<feature type="transmembrane region" description="Helical" evidence="1">
    <location>
        <begin position="44"/>
        <end position="69"/>
    </location>
</feature>
<sequence length="273" mass="29792">MLRTLFTEEIRTQTPRSAASVGVALIVFLASLGLWRMLESVSVIAFLLQLASLAAAVAIPIIVGALAVTEYWQSMYGSRGYLTMSIPVRGRTIFAAKTIYAYLAVLVACLLFAACLLAWFGMLAHSNGWSVGEVLEPFKLWWQNASTTLRVFWIASIPLSLAVTVAQLAAVMSVGAREPWNSLGFGAPLIGLVILYVVNQIVGLVGMLFIPISLDLTTFEFTTRIMWSQFLEAVRTGSDPTLVGLGTFFLGPLLAAVMGWWAVRSIERHTSLR</sequence>
<feature type="transmembrane region" description="Helical" evidence="1">
    <location>
        <begin position="183"/>
        <end position="210"/>
    </location>
</feature>
<reference evidence="2 3" key="1">
    <citation type="submission" date="2016-10" db="EMBL/GenBank/DDBJ databases">
        <authorList>
            <person name="de Groot N.N."/>
        </authorList>
    </citation>
    <scope>NUCLEOTIDE SEQUENCE [LARGE SCALE GENOMIC DNA]</scope>
    <source>
        <strain evidence="2 3">KPR-7B</strain>
    </source>
</reference>
<keyword evidence="1" id="KW-0812">Transmembrane</keyword>
<evidence type="ECO:0008006" key="4">
    <source>
        <dbReference type="Google" id="ProtNLM"/>
    </source>
</evidence>
<gene>
    <name evidence="2" type="ORF">SAMN04487766_11041</name>
</gene>
<dbReference type="AlphaFoldDB" id="A0A1G9XQ73"/>
<organism evidence="2 3">
    <name type="scientific">Actinomyces ruminicola</name>
    <dbReference type="NCBI Taxonomy" id="332524"/>
    <lineage>
        <taxon>Bacteria</taxon>
        <taxon>Bacillati</taxon>
        <taxon>Actinomycetota</taxon>
        <taxon>Actinomycetes</taxon>
        <taxon>Actinomycetales</taxon>
        <taxon>Actinomycetaceae</taxon>
        <taxon>Actinomyces</taxon>
    </lineage>
</organism>
<feature type="transmembrane region" description="Helical" evidence="1">
    <location>
        <begin position="21"/>
        <end position="38"/>
    </location>
</feature>
<keyword evidence="1" id="KW-0472">Membrane</keyword>
<name>A0A1G9XQ73_9ACTO</name>
<evidence type="ECO:0000313" key="2">
    <source>
        <dbReference type="EMBL" id="SDM98927.1"/>
    </source>
</evidence>
<feature type="transmembrane region" description="Helical" evidence="1">
    <location>
        <begin position="151"/>
        <end position="171"/>
    </location>
</feature>
<proteinExistence type="predicted"/>
<dbReference type="OrthoDB" id="4399269at2"/>
<feature type="transmembrane region" description="Helical" evidence="1">
    <location>
        <begin position="242"/>
        <end position="263"/>
    </location>
</feature>
<keyword evidence="1" id="KW-1133">Transmembrane helix</keyword>
<dbReference type="Proteomes" id="UP000199671">
    <property type="component" value="Unassembled WGS sequence"/>
</dbReference>